<dbReference type="EMBL" id="JACSDI010000007">
    <property type="protein sequence ID" value="MCG9964537.1"/>
    <property type="molecule type" value="Genomic_DNA"/>
</dbReference>
<evidence type="ECO:0000313" key="5">
    <source>
        <dbReference type="EMBL" id="MCG9964537.1"/>
    </source>
</evidence>
<name>A0ABS9QW05_9GAMM</name>
<dbReference type="InterPro" id="IPR004358">
    <property type="entry name" value="Sig_transdc_His_kin-like_C"/>
</dbReference>
<dbReference type="PANTHER" id="PTHR43065">
    <property type="entry name" value="SENSOR HISTIDINE KINASE"/>
    <property type="match status" value="1"/>
</dbReference>
<dbReference type="Proteomes" id="UP000829384">
    <property type="component" value="Unassembled WGS sequence"/>
</dbReference>
<dbReference type="Gene3D" id="1.10.287.130">
    <property type="match status" value="1"/>
</dbReference>
<dbReference type="PANTHER" id="PTHR43065:SF42">
    <property type="entry name" value="TWO-COMPONENT SENSOR PPRA"/>
    <property type="match status" value="1"/>
</dbReference>
<reference evidence="5 6" key="1">
    <citation type="submission" date="2020-08" db="EMBL/GenBank/DDBJ databases">
        <title>Whole genome sequence of Shewanella sp strain PS-2.</title>
        <authorList>
            <person name="Das S.K."/>
        </authorList>
    </citation>
    <scope>NUCLEOTIDE SEQUENCE [LARGE SCALE GENOMIC DNA]</scope>
    <source>
        <strain evidence="5 6">PS-2</strain>
    </source>
</reference>
<keyword evidence="6" id="KW-1185">Reference proteome</keyword>
<evidence type="ECO:0000256" key="1">
    <source>
        <dbReference type="ARBA" id="ARBA00000085"/>
    </source>
</evidence>
<dbReference type="CDD" id="cd00082">
    <property type="entry name" value="HisKA"/>
    <property type="match status" value="1"/>
</dbReference>
<dbReference type="SUPFAM" id="SSF47384">
    <property type="entry name" value="Homodimeric domain of signal transducing histidine kinase"/>
    <property type="match status" value="1"/>
</dbReference>
<accession>A0ABS9QW05</accession>
<dbReference type="Gene3D" id="3.30.565.10">
    <property type="entry name" value="Histidine kinase-like ATPase, C-terminal domain"/>
    <property type="match status" value="1"/>
</dbReference>
<dbReference type="SMART" id="SM00387">
    <property type="entry name" value="HATPase_c"/>
    <property type="match status" value="1"/>
</dbReference>
<dbReference type="InterPro" id="IPR036097">
    <property type="entry name" value="HisK_dim/P_sf"/>
</dbReference>
<sequence>MSKNEQQHELLMQLKVENQKLLEFKKLNNLMLKTLKAFTNNKEQSTPFRSLFELIAQELKPDVQLLITCNHENDGFFIVSSTDEMLIGRHFQLDDTVNSKPEQSIFSQSTVFFNLNLTPKWPASLKGLLPNAASALIQPVKIASRCYAIVLVINEVNGFDAEAKSVMSNYSSFIASTLTLMEYRHVAAERDTLFAQQKRIEQSMARQGKLAAIGQLAAGVAHELNNPLGFIYSNLNTFELYLKDINTFIMEVCNSHPDSIKLYNKHNLDFILKDSGELISESLEGARRARDIIKNLRNFSHPDENTISTINILELIADTVRIANTHVRKNAKIKISHDLNHAFTQGNATQLSQVILNLINNAQHAIEHQYGLIEISINKFNNWINVEIEDNGCGIDDADIPHIFEPFFTTKEIGQGTGLGLSISRAIIEQHNGCIALVHTGLKGTKFVISLPESNHVRDD</sequence>
<evidence type="ECO:0000259" key="4">
    <source>
        <dbReference type="PROSITE" id="PS50109"/>
    </source>
</evidence>
<dbReference type="SMART" id="SM00388">
    <property type="entry name" value="HisKA"/>
    <property type="match status" value="1"/>
</dbReference>
<comment type="catalytic activity">
    <reaction evidence="1">
        <text>ATP + protein L-histidine = ADP + protein N-phospho-L-histidine.</text>
        <dbReference type="EC" id="2.7.13.3"/>
    </reaction>
</comment>
<dbReference type="InterPro" id="IPR003594">
    <property type="entry name" value="HATPase_dom"/>
</dbReference>
<gene>
    <name evidence="5" type="ORF">H9J30_11505</name>
</gene>
<dbReference type="PROSITE" id="PS50109">
    <property type="entry name" value="HIS_KIN"/>
    <property type="match status" value="1"/>
</dbReference>
<dbReference type="Pfam" id="PF02518">
    <property type="entry name" value="HATPase_c"/>
    <property type="match status" value="1"/>
</dbReference>
<proteinExistence type="predicted"/>
<evidence type="ECO:0000313" key="6">
    <source>
        <dbReference type="Proteomes" id="UP000829384"/>
    </source>
</evidence>
<dbReference type="RefSeq" id="WP_240131159.1">
    <property type="nucleotide sequence ID" value="NZ_JACSDI010000007.1"/>
</dbReference>
<dbReference type="InterPro" id="IPR005467">
    <property type="entry name" value="His_kinase_dom"/>
</dbReference>
<feature type="domain" description="Histidine kinase" evidence="4">
    <location>
        <begin position="219"/>
        <end position="455"/>
    </location>
</feature>
<protein>
    <recommendedName>
        <fullName evidence="2">histidine kinase</fullName>
        <ecNumber evidence="2">2.7.13.3</ecNumber>
    </recommendedName>
</protein>
<dbReference type="SUPFAM" id="SSF55874">
    <property type="entry name" value="ATPase domain of HSP90 chaperone/DNA topoisomerase II/histidine kinase"/>
    <property type="match status" value="1"/>
</dbReference>
<comment type="caution">
    <text evidence="5">The sequence shown here is derived from an EMBL/GenBank/DDBJ whole genome shotgun (WGS) entry which is preliminary data.</text>
</comment>
<evidence type="ECO:0000256" key="2">
    <source>
        <dbReference type="ARBA" id="ARBA00012438"/>
    </source>
</evidence>
<dbReference type="InterPro" id="IPR003661">
    <property type="entry name" value="HisK_dim/P_dom"/>
</dbReference>
<evidence type="ECO:0000256" key="3">
    <source>
        <dbReference type="ARBA" id="ARBA00022553"/>
    </source>
</evidence>
<dbReference type="InterPro" id="IPR036890">
    <property type="entry name" value="HATPase_C_sf"/>
</dbReference>
<organism evidence="5 6">
    <name type="scientific">Shewanella cutis</name>
    <dbReference type="NCBI Taxonomy" id="2766780"/>
    <lineage>
        <taxon>Bacteria</taxon>
        <taxon>Pseudomonadati</taxon>
        <taxon>Pseudomonadota</taxon>
        <taxon>Gammaproteobacteria</taxon>
        <taxon>Alteromonadales</taxon>
        <taxon>Shewanellaceae</taxon>
        <taxon>Shewanella</taxon>
    </lineage>
</organism>
<dbReference type="EC" id="2.7.13.3" evidence="2"/>
<keyword evidence="3" id="KW-0597">Phosphoprotein</keyword>
<dbReference type="PRINTS" id="PR00344">
    <property type="entry name" value="BCTRLSENSOR"/>
</dbReference>